<feature type="transmembrane region" description="Helical" evidence="8">
    <location>
        <begin position="331"/>
        <end position="354"/>
    </location>
</feature>
<feature type="transmembrane region" description="Helical" evidence="8">
    <location>
        <begin position="152"/>
        <end position="181"/>
    </location>
</feature>
<gene>
    <name evidence="10" type="ORF">GZ77_05545</name>
</gene>
<evidence type="ECO:0000256" key="6">
    <source>
        <dbReference type="ARBA" id="ARBA00022989"/>
    </source>
</evidence>
<accession>A0A081NBX8</accession>
<feature type="domain" description="Glycosyltransferase RgtA/B/C/D-like" evidence="9">
    <location>
        <begin position="50"/>
        <end position="211"/>
    </location>
</feature>
<feature type="transmembrane region" description="Helical" evidence="8">
    <location>
        <begin position="103"/>
        <end position="124"/>
    </location>
</feature>
<keyword evidence="11" id="KW-1185">Reference proteome</keyword>
<comment type="caution">
    <text evidence="10">The sequence shown here is derived from an EMBL/GenBank/DDBJ whole genome shotgun (WGS) entry which is preliminary data.</text>
</comment>
<dbReference type="PANTHER" id="PTHR33908:SF11">
    <property type="entry name" value="MEMBRANE PROTEIN"/>
    <property type="match status" value="1"/>
</dbReference>
<dbReference type="eggNOG" id="COG1807">
    <property type="taxonomic scope" value="Bacteria"/>
</dbReference>
<comment type="subcellular location">
    <subcellularLocation>
        <location evidence="1">Cell membrane</location>
        <topology evidence="1">Multi-pass membrane protein</topology>
    </subcellularLocation>
</comment>
<feature type="transmembrane region" description="Helical" evidence="8">
    <location>
        <begin position="277"/>
        <end position="295"/>
    </location>
</feature>
<reference evidence="10 11" key="1">
    <citation type="submission" date="2014-06" db="EMBL/GenBank/DDBJ databases">
        <title>Whole Genome Sequences of Three Symbiotic Endozoicomonas Bacteria.</title>
        <authorList>
            <person name="Neave M.J."/>
            <person name="Apprill A."/>
            <person name="Voolstra C.R."/>
        </authorList>
    </citation>
    <scope>NUCLEOTIDE SEQUENCE [LARGE SCALE GENOMIC DNA]</scope>
    <source>
        <strain evidence="10 11">LMG 24815</strain>
    </source>
</reference>
<evidence type="ECO:0000313" key="10">
    <source>
        <dbReference type="EMBL" id="KEQ15951.1"/>
    </source>
</evidence>
<feature type="transmembrane region" description="Helical" evidence="8">
    <location>
        <begin position="307"/>
        <end position="324"/>
    </location>
</feature>
<dbReference type="Pfam" id="PF13231">
    <property type="entry name" value="PMT_2"/>
    <property type="match status" value="1"/>
</dbReference>
<dbReference type="EMBL" id="JOKG01000001">
    <property type="protein sequence ID" value="KEQ15951.1"/>
    <property type="molecule type" value="Genomic_DNA"/>
</dbReference>
<dbReference type="AlphaFoldDB" id="A0A081NBX8"/>
<evidence type="ECO:0000313" key="11">
    <source>
        <dbReference type="Proteomes" id="UP000028006"/>
    </source>
</evidence>
<dbReference type="InterPro" id="IPR038731">
    <property type="entry name" value="RgtA/B/C-like"/>
</dbReference>
<feature type="transmembrane region" description="Helical" evidence="8">
    <location>
        <begin position="246"/>
        <end position="265"/>
    </location>
</feature>
<keyword evidence="5 8" id="KW-0812">Transmembrane</keyword>
<evidence type="ECO:0000259" key="9">
    <source>
        <dbReference type="Pfam" id="PF13231"/>
    </source>
</evidence>
<dbReference type="PANTHER" id="PTHR33908">
    <property type="entry name" value="MANNOSYLTRANSFERASE YKCB-RELATED"/>
    <property type="match status" value="1"/>
</dbReference>
<keyword evidence="3" id="KW-0328">Glycosyltransferase</keyword>
<dbReference type="InterPro" id="IPR050297">
    <property type="entry name" value="LipidA_mod_glycosyltrf_83"/>
</dbReference>
<dbReference type="GO" id="GO:0009103">
    <property type="term" value="P:lipopolysaccharide biosynthetic process"/>
    <property type="evidence" value="ECO:0007669"/>
    <property type="project" value="UniProtKB-ARBA"/>
</dbReference>
<sequence length="490" mass="55054">MVESNRKLTAWLIILAVLAVHLALASGVPLGVDEAHYALYALNPDLSYFDHPPMVGWLQLLIAPLGYNELTVRLIPALLYALSSVLVLRLGRTLFNDESGRTGLVAVFLLNTAPILQLMGWGLVPDLPLMVVALLAVDVTWRIYQHNRLVDWLLLGVLYGFAGLSKYTALFIPIGLVGFLFQHQGMRWLRQPGPWLAAVIAFVLISPVLIWNVQNDWVSFAYQLDRGMEVSVWSLKDALGMQVGQMLLYSLLAYVVGIAVLISVLRNRFPQEHKAAAWLIIWTTWPGLLVVAYSAGGDAVLPNWPAMMWSVLAPLSAYWICLNWQKLWVKILTLVSSVLSVGIIAFVFAFLAFMPLSTFPFMKGAIKDLVGWKQAAVHARQLLEEVRQETGSDEPVLLVDNWVRASRIAWYAYPLPVQVITDRLSQFDFWYGEPDADSRGILIRDNRSVPEDGRYEKAGIVCQLRDVLNTGVDGVEVNRFQFYYCDPQLK</sequence>
<evidence type="ECO:0000256" key="5">
    <source>
        <dbReference type="ARBA" id="ARBA00022692"/>
    </source>
</evidence>
<dbReference type="Proteomes" id="UP000028006">
    <property type="component" value="Unassembled WGS sequence"/>
</dbReference>
<evidence type="ECO:0000256" key="7">
    <source>
        <dbReference type="ARBA" id="ARBA00023136"/>
    </source>
</evidence>
<dbReference type="GO" id="GO:0005886">
    <property type="term" value="C:plasma membrane"/>
    <property type="evidence" value="ECO:0007669"/>
    <property type="project" value="UniProtKB-SubCell"/>
</dbReference>
<dbReference type="GO" id="GO:0016763">
    <property type="term" value="F:pentosyltransferase activity"/>
    <property type="evidence" value="ECO:0007669"/>
    <property type="project" value="TreeGrafter"/>
</dbReference>
<protein>
    <recommendedName>
        <fullName evidence="9">Glycosyltransferase RgtA/B/C/D-like domain-containing protein</fullName>
    </recommendedName>
</protein>
<keyword evidence="4" id="KW-0808">Transferase</keyword>
<evidence type="ECO:0000256" key="2">
    <source>
        <dbReference type="ARBA" id="ARBA00022475"/>
    </source>
</evidence>
<evidence type="ECO:0000256" key="1">
    <source>
        <dbReference type="ARBA" id="ARBA00004651"/>
    </source>
</evidence>
<keyword evidence="6 8" id="KW-1133">Transmembrane helix</keyword>
<name>A0A081NBX8_9GAMM</name>
<feature type="transmembrane region" description="Helical" evidence="8">
    <location>
        <begin position="70"/>
        <end position="91"/>
    </location>
</feature>
<evidence type="ECO:0000256" key="8">
    <source>
        <dbReference type="SAM" id="Phobius"/>
    </source>
</evidence>
<evidence type="ECO:0000256" key="4">
    <source>
        <dbReference type="ARBA" id="ARBA00022679"/>
    </source>
</evidence>
<feature type="transmembrane region" description="Helical" evidence="8">
    <location>
        <begin position="193"/>
        <end position="213"/>
    </location>
</feature>
<keyword evidence="7 8" id="KW-0472">Membrane</keyword>
<keyword evidence="2" id="KW-1003">Cell membrane</keyword>
<organism evidence="10 11">
    <name type="scientific">Endozoicomonas montiporae</name>
    <dbReference type="NCBI Taxonomy" id="1027273"/>
    <lineage>
        <taxon>Bacteria</taxon>
        <taxon>Pseudomonadati</taxon>
        <taxon>Pseudomonadota</taxon>
        <taxon>Gammaproteobacteria</taxon>
        <taxon>Oceanospirillales</taxon>
        <taxon>Endozoicomonadaceae</taxon>
        <taxon>Endozoicomonas</taxon>
    </lineage>
</organism>
<proteinExistence type="predicted"/>
<evidence type="ECO:0000256" key="3">
    <source>
        <dbReference type="ARBA" id="ARBA00022676"/>
    </source>
</evidence>